<accession>A0A1I5C6B8</accession>
<evidence type="ECO:0000313" key="7">
    <source>
        <dbReference type="EMBL" id="SFN82477.1"/>
    </source>
</evidence>
<keyword evidence="2" id="KW-0201">Cytochrome c-type biogenesis</keyword>
<dbReference type="Gene3D" id="3.40.30.10">
    <property type="entry name" value="Glutaredoxin"/>
    <property type="match status" value="1"/>
</dbReference>
<feature type="signal peptide" evidence="5">
    <location>
        <begin position="1"/>
        <end position="19"/>
    </location>
</feature>
<dbReference type="EMBL" id="FOVN01000004">
    <property type="protein sequence ID" value="SFN82477.1"/>
    <property type="molecule type" value="Genomic_DNA"/>
</dbReference>
<evidence type="ECO:0000256" key="1">
    <source>
        <dbReference type="ARBA" id="ARBA00004196"/>
    </source>
</evidence>
<dbReference type="InterPro" id="IPR050553">
    <property type="entry name" value="Thioredoxin_ResA/DsbE_sf"/>
</dbReference>
<dbReference type="OrthoDB" id="1069091at2"/>
<protein>
    <recommendedName>
        <fullName evidence="6">Thioredoxin domain-containing protein</fullName>
    </recommendedName>
</protein>
<evidence type="ECO:0000256" key="2">
    <source>
        <dbReference type="ARBA" id="ARBA00022748"/>
    </source>
</evidence>
<dbReference type="InterPro" id="IPR036249">
    <property type="entry name" value="Thioredoxin-like_sf"/>
</dbReference>
<dbReference type="InterPro" id="IPR000866">
    <property type="entry name" value="AhpC/TSA"/>
</dbReference>
<feature type="chain" id="PRO_5011779486" description="Thioredoxin domain-containing protein" evidence="5">
    <location>
        <begin position="20"/>
        <end position="431"/>
    </location>
</feature>
<dbReference type="GO" id="GO:0017004">
    <property type="term" value="P:cytochrome complex assembly"/>
    <property type="evidence" value="ECO:0007669"/>
    <property type="project" value="UniProtKB-KW"/>
</dbReference>
<organism evidence="7 8">
    <name type="scientific">Bizionia echini</name>
    <dbReference type="NCBI Taxonomy" id="649333"/>
    <lineage>
        <taxon>Bacteria</taxon>
        <taxon>Pseudomonadati</taxon>
        <taxon>Bacteroidota</taxon>
        <taxon>Flavobacteriia</taxon>
        <taxon>Flavobacteriales</taxon>
        <taxon>Flavobacteriaceae</taxon>
        <taxon>Bizionia</taxon>
    </lineage>
</organism>
<evidence type="ECO:0000256" key="4">
    <source>
        <dbReference type="ARBA" id="ARBA00023284"/>
    </source>
</evidence>
<dbReference type="PANTHER" id="PTHR42852">
    <property type="entry name" value="THIOL:DISULFIDE INTERCHANGE PROTEIN DSBE"/>
    <property type="match status" value="1"/>
</dbReference>
<dbReference type="SUPFAM" id="SSF52833">
    <property type="entry name" value="Thioredoxin-like"/>
    <property type="match status" value="1"/>
</dbReference>
<comment type="subcellular location">
    <subcellularLocation>
        <location evidence="1">Cell envelope</location>
    </subcellularLocation>
</comment>
<gene>
    <name evidence="7" type="ORF">SAMN04487989_104233</name>
</gene>
<dbReference type="InterPro" id="IPR013766">
    <property type="entry name" value="Thioredoxin_domain"/>
</dbReference>
<keyword evidence="5" id="KW-0732">Signal</keyword>
<name>A0A1I5C6B8_9FLAO</name>
<keyword evidence="4" id="KW-0676">Redox-active center</keyword>
<dbReference type="AlphaFoldDB" id="A0A1I5C6B8"/>
<keyword evidence="8" id="KW-1185">Reference proteome</keyword>
<evidence type="ECO:0000256" key="3">
    <source>
        <dbReference type="ARBA" id="ARBA00023157"/>
    </source>
</evidence>
<sequence length="431" mass="49848">MKRVIPLLLLTLILFQSCLQETKSPVKTNKATVLKGCVYGRDSDTLILVKAHQDTRFDTIASIPILDWEFEFTFNPEEVELYHLVFKDELNEGAWRPIEFYADQDTIQFVLHSATDFFENEIKGGQINTLFKDYQENINRPYGLKLEGIYKIFDSIPYSSMYSETYQEVLEKLNTAETPEERETHFNTMEALKKQGLDKNELGRKIDAEVATVQDTYWTEKYTFINKNPSIVSYSLLIEDLQSLSYNPAPKEKLIFALNNLNEAFPNHSYTELSQNLWIGYTEMTPGGQYINFSAPDMDAVYHELKPFVKKNDVLLLDLWATWCGPCIVRSRLMKPVYEKYKNKGFDIVGVAGEKKNLEAYKKFMNAEQWPWKNLIELDNENKIWEKYNIMNGGGGMFLISKSGEILAVDPTAEEVEAILEKQLLNNDVKI</sequence>
<dbReference type="Pfam" id="PF00578">
    <property type="entry name" value="AhpC-TSA"/>
    <property type="match status" value="1"/>
</dbReference>
<dbReference type="PROSITE" id="PS51257">
    <property type="entry name" value="PROKAR_LIPOPROTEIN"/>
    <property type="match status" value="1"/>
</dbReference>
<dbReference type="RefSeq" id="WP_092208604.1">
    <property type="nucleotide sequence ID" value="NZ_FOVN01000004.1"/>
</dbReference>
<proteinExistence type="predicted"/>
<dbReference type="PROSITE" id="PS51352">
    <property type="entry name" value="THIOREDOXIN_2"/>
    <property type="match status" value="1"/>
</dbReference>
<keyword evidence="3" id="KW-1015">Disulfide bond</keyword>
<reference evidence="8" key="1">
    <citation type="submission" date="2016-10" db="EMBL/GenBank/DDBJ databases">
        <authorList>
            <person name="Varghese N."/>
            <person name="Submissions S."/>
        </authorList>
    </citation>
    <scope>NUCLEOTIDE SEQUENCE [LARGE SCALE GENOMIC DNA]</scope>
    <source>
        <strain evidence="8">DSM 23925</strain>
    </source>
</reference>
<dbReference type="CDD" id="cd02966">
    <property type="entry name" value="TlpA_like_family"/>
    <property type="match status" value="1"/>
</dbReference>
<dbReference type="Proteomes" id="UP000198705">
    <property type="component" value="Unassembled WGS sequence"/>
</dbReference>
<evidence type="ECO:0000313" key="8">
    <source>
        <dbReference type="Proteomes" id="UP000198705"/>
    </source>
</evidence>
<feature type="domain" description="Thioredoxin" evidence="6">
    <location>
        <begin position="284"/>
        <end position="430"/>
    </location>
</feature>
<dbReference type="GO" id="GO:0030313">
    <property type="term" value="C:cell envelope"/>
    <property type="evidence" value="ECO:0007669"/>
    <property type="project" value="UniProtKB-SubCell"/>
</dbReference>
<evidence type="ECO:0000259" key="6">
    <source>
        <dbReference type="PROSITE" id="PS51352"/>
    </source>
</evidence>
<evidence type="ECO:0000256" key="5">
    <source>
        <dbReference type="SAM" id="SignalP"/>
    </source>
</evidence>
<dbReference type="PANTHER" id="PTHR42852:SF6">
    <property type="entry name" value="THIOL:DISULFIDE INTERCHANGE PROTEIN DSBE"/>
    <property type="match status" value="1"/>
</dbReference>